<dbReference type="GO" id="GO:0052851">
    <property type="term" value="F:ferric-chelate reductase (NADPH) activity"/>
    <property type="evidence" value="ECO:0007669"/>
    <property type="project" value="UniProtKB-EC"/>
</dbReference>
<feature type="transmembrane region" description="Helical" evidence="13">
    <location>
        <begin position="224"/>
        <end position="244"/>
    </location>
</feature>
<dbReference type="EC" id="1.16.1.9" evidence="3"/>
<dbReference type="PANTHER" id="PTHR32361">
    <property type="entry name" value="FERRIC/CUPRIC REDUCTASE TRANSMEMBRANE COMPONENT"/>
    <property type="match status" value="1"/>
</dbReference>
<evidence type="ECO:0000256" key="3">
    <source>
        <dbReference type="ARBA" id="ARBA00012668"/>
    </source>
</evidence>
<dbReference type="InterPro" id="IPR017927">
    <property type="entry name" value="FAD-bd_FR_type"/>
</dbReference>
<proteinExistence type="inferred from homology"/>
<keyword evidence="4" id="KW-0813">Transport</keyword>
<evidence type="ECO:0000256" key="10">
    <source>
        <dbReference type="ARBA" id="ARBA00023065"/>
    </source>
</evidence>
<keyword evidence="8 13" id="KW-1133">Transmembrane helix</keyword>
<comment type="subcellular location">
    <subcellularLocation>
        <location evidence="1">Cell membrane</location>
        <topology evidence="1">Multi-pass membrane protein</topology>
    </subcellularLocation>
</comment>
<evidence type="ECO:0000256" key="2">
    <source>
        <dbReference type="ARBA" id="ARBA00006278"/>
    </source>
</evidence>
<dbReference type="InterPro" id="IPR013112">
    <property type="entry name" value="FAD-bd_8"/>
</dbReference>
<keyword evidence="7" id="KW-0249">Electron transport</keyword>
<feature type="transmembrane region" description="Helical" evidence="13">
    <location>
        <begin position="29"/>
        <end position="54"/>
    </location>
</feature>
<dbReference type="SUPFAM" id="SSF52343">
    <property type="entry name" value="Ferredoxin reductase-like, C-terminal NADP-linked domain"/>
    <property type="match status" value="1"/>
</dbReference>
<dbReference type="InterPro" id="IPR051410">
    <property type="entry name" value="Ferric/Cupric_Reductase"/>
</dbReference>
<evidence type="ECO:0000256" key="1">
    <source>
        <dbReference type="ARBA" id="ARBA00004651"/>
    </source>
</evidence>
<dbReference type="PANTHER" id="PTHR32361:SF24">
    <property type="entry name" value="REDUCTASE, PUTATIVE (AFU_ORTHOLOGUE AFUA_3G10820)-RELATED"/>
    <property type="match status" value="1"/>
</dbReference>
<dbReference type="SFLD" id="SFLDG01168">
    <property type="entry name" value="Ferric_reductase_subgroup_(FRE"/>
    <property type="match status" value="1"/>
</dbReference>
<dbReference type="Gene3D" id="3.40.50.80">
    <property type="entry name" value="Nucleotide-binding domain of ferredoxin-NADP reductase (FNR) module"/>
    <property type="match status" value="1"/>
</dbReference>
<evidence type="ECO:0000256" key="8">
    <source>
        <dbReference type="ARBA" id="ARBA00022989"/>
    </source>
</evidence>
<dbReference type="SUPFAM" id="SSF63380">
    <property type="entry name" value="Riboflavin synthase domain-like"/>
    <property type="match status" value="1"/>
</dbReference>
<dbReference type="GO" id="GO:0005886">
    <property type="term" value="C:plasma membrane"/>
    <property type="evidence" value="ECO:0007669"/>
    <property type="project" value="UniProtKB-SubCell"/>
</dbReference>
<dbReference type="AlphaFoldDB" id="A0A9W8TRX2"/>
<evidence type="ECO:0000256" key="11">
    <source>
        <dbReference type="ARBA" id="ARBA00023136"/>
    </source>
</evidence>
<accession>A0A9W8TRX2</accession>
<keyword evidence="16" id="KW-1185">Reference proteome</keyword>
<dbReference type="PROSITE" id="PS51384">
    <property type="entry name" value="FAD_FR"/>
    <property type="match status" value="1"/>
</dbReference>
<comment type="caution">
    <text evidence="15">The sequence shown here is derived from an EMBL/GenBank/DDBJ whole genome shotgun (WGS) entry which is preliminary data.</text>
</comment>
<evidence type="ECO:0000256" key="7">
    <source>
        <dbReference type="ARBA" id="ARBA00022982"/>
    </source>
</evidence>
<protein>
    <recommendedName>
        <fullName evidence="3">ferric-chelate reductase (NADPH)</fullName>
        <ecNumber evidence="3">1.16.1.9</ecNumber>
    </recommendedName>
</protein>
<evidence type="ECO:0000256" key="6">
    <source>
        <dbReference type="ARBA" id="ARBA00022692"/>
    </source>
</evidence>
<keyword evidence="9" id="KW-0560">Oxidoreductase</keyword>
<dbReference type="EMBL" id="JANPWZ010000115">
    <property type="protein sequence ID" value="KAJ3579251.1"/>
    <property type="molecule type" value="Genomic_DNA"/>
</dbReference>
<evidence type="ECO:0000259" key="14">
    <source>
        <dbReference type="PROSITE" id="PS51384"/>
    </source>
</evidence>
<keyword evidence="6 13" id="KW-0812">Transmembrane</keyword>
<evidence type="ECO:0000256" key="5">
    <source>
        <dbReference type="ARBA" id="ARBA00022475"/>
    </source>
</evidence>
<keyword evidence="11 13" id="KW-0472">Membrane</keyword>
<reference evidence="15" key="1">
    <citation type="submission" date="2022-07" db="EMBL/GenBank/DDBJ databases">
        <title>Genome Sequence of Xylaria arbuscula.</title>
        <authorList>
            <person name="Buettner E."/>
        </authorList>
    </citation>
    <scope>NUCLEOTIDE SEQUENCE</scope>
    <source>
        <strain evidence="15">VT107</strain>
    </source>
</reference>
<evidence type="ECO:0000313" key="16">
    <source>
        <dbReference type="Proteomes" id="UP001148614"/>
    </source>
</evidence>
<evidence type="ECO:0000256" key="9">
    <source>
        <dbReference type="ARBA" id="ARBA00023002"/>
    </source>
</evidence>
<feature type="transmembrane region" description="Helical" evidence="13">
    <location>
        <begin position="113"/>
        <end position="133"/>
    </location>
</feature>
<feature type="domain" description="FAD-binding FR-type" evidence="14">
    <location>
        <begin position="292"/>
        <end position="430"/>
    </location>
</feature>
<dbReference type="Proteomes" id="UP001148614">
    <property type="component" value="Unassembled WGS sequence"/>
</dbReference>
<evidence type="ECO:0000256" key="13">
    <source>
        <dbReference type="SAM" id="Phobius"/>
    </source>
</evidence>
<comment type="similarity">
    <text evidence="2">Belongs to the ferric reductase (FRE) family.</text>
</comment>
<name>A0A9W8TRX2_9PEZI</name>
<dbReference type="Pfam" id="PF01794">
    <property type="entry name" value="Ferric_reduct"/>
    <property type="match status" value="1"/>
</dbReference>
<dbReference type="FunFam" id="3.40.50.80:FF:000023">
    <property type="entry name" value="Putative ferric-chelate reductase"/>
    <property type="match status" value="1"/>
</dbReference>
<keyword evidence="5" id="KW-1003">Cell membrane</keyword>
<feature type="transmembrane region" description="Helical" evidence="13">
    <location>
        <begin position="186"/>
        <end position="204"/>
    </location>
</feature>
<dbReference type="InterPro" id="IPR013121">
    <property type="entry name" value="Fe_red_NAD-bd_6"/>
</dbReference>
<evidence type="ECO:0000256" key="12">
    <source>
        <dbReference type="ARBA" id="ARBA00048483"/>
    </source>
</evidence>
<dbReference type="SFLD" id="SFLDS00052">
    <property type="entry name" value="Ferric_Reductase_Domain"/>
    <property type="match status" value="1"/>
</dbReference>
<gene>
    <name evidence="15" type="ORF">NPX13_g1311</name>
</gene>
<dbReference type="InterPro" id="IPR017938">
    <property type="entry name" value="Riboflavin_synthase-like_b-brl"/>
</dbReference>
<dbReference type="GO" id="GO:0015677">
    <property type="term" value="P:copper ion import"/>
    <property type="evidence" value="ECO:0007669"/>
    <property type="project" value="TreeGrafter"/>
</dbReference>
<dbReference type="CDD" id="cd06186">
    <property type="entry name" value="NOX_Duox_like_FAD_NADP"/>
    <property type="match status" value="1"/>
</dbReference>
<dbReference type="VEuPathDB" id="FungiDB:F4678DRAFT_472248"/>
<dbReference type="GO" id="GO:0006826">
    <property type="term" value="P:iron ion transport"/>
    <property type="evidence" value="ECO:0007669"/>
    <property type="project" value="UniProtKB-ARBA"/>
</dbReference>
<feature type="transmembrane region" description="Helical" evidence="13">
    <location>
        <begin position="153"/>
        <end position="174"/>
    </location>
</feature>
<dbReference type="InterPro" id="IPR013130">
    <property type="entry name" value="Fe3_Rdtase_TM_dom"/>
</dbReference>
<evidence type="ECO:0000256" key="4">
    <source>
        <dbReference type="ARBA" id="ARBA00022448"/>
    </source>
</evidence>
<dbReference type="InterPro" id="IPR039261">
    <property type="entry name" value="FNR_nucleotide-bd"/>
</dbReference>
<keyword evidence="10" id="KW-0406">Ion transport</keyword>
<evidence type="ECO:0000313" key="15">
    <source>
        <dbReference type="EMBL" id="KAJ3579251.1"/>
    </source>
</evidence>
<dbReference type="GO" id="GO:0006879">
    <property type="term" value="P:intracellular iron ion homeostasis"/>
    <property type="evidence" value="ECO:0007669"/>
    <property type="project" value="TreeGrafter"/>
</dbReference>
<sequence>MSSGGAEVPGGGQATGWTPDMENHSLANYLLYITAIGSALVIIWRVTLAITTYVRTVSSLNNDTQRFFARPSQSWSWAKKHILYAPIFRKRHNREFQLSSAINVGTLPSRFQFILLLAYFATNVGFTVVHIPFAESASDGLKQLRNRSGTLATVNMIPLFILAGRNNPLIPLLGISFDTMNLLHRWFGRIVAIEAVVHTLAFYAGSALKQGWGPAFLGTFSSPFLYWGFVATVAFVVILFQAASISRHAYYEAFKIMHILLAVAAIVGLWYHLDVGGLSQLKWLIAVVPLWLGDRTTRFARVIYHNFGRGGTKTLVEALPGNAVRVTVNMARPWTFRPGQHAYLYMPSISFWQSHPFSLAWSEEAEELSTDKLAMNRQDILGMRKTTMSFVIRARTGMTNTLYERAAAHPEGRLVTRCLVEGPYGGEHILDSYGTVMLFAGGVGITHAVPHVRHLVAGFANGTVAARKVVLVWIIQSPEHLEWIRPWMTQILAMDRRRDILRIMLFVSRPRSTKEIHSPSSTVQMFPGRPNIDTLMGMEMEQQVGMMGVTVCGPGALSDEVRLAVRNKQHDGAIDFIEEAFSCLEPTEALKATRHIVYAQLPEVATREPEGSDPAIGYRENEITNEHSASPVIYSGVSPLANGA</sequence>
<comment type="catalytic activity">
    <reaction evidence="12">
        <text>2 a Fe(II)-siderophore + NADP(+) + H(+) = 2 a Fe(III)-siderophore + NADPH</text>
        <dbReference type="Rhea" id="RHEA:28795"/>
        <dbReference type="Rhea" id="RHEA-COMP:11342"/>
        <dbReference type="Rhea" id="RHEA-COMP:11344"/>
        <dbReference type="ChEBI" id="CHEBI:15378"/>
        <dbReference type="ChEBI" id="CHEBI:29033"/>
        <dbReference type="ChEBI" id="CHEBI:29034"/>
        <dbReference type="ChEBI" id="CHEBI:57783"/>
        <dbReference type="ChEBI" id="CHEBI:58349"/>
        <dbReference type="EC" id="1.16.1.9"/>
    </reaction>
</comment>
<dbReference type="Pfam" id="PF08022">
    <property type="entry name" value="FAD_binding_8"/>
    <property type="match status" value="1"/>
</dbReference>
<dbReference type="Pfam" id="PF08030">
    <property type="entry name" value="NAD_binding_6"/>
    <property type="match status" value="1"/>
</dbReference>
<organism evidence="15 16">
    <name type="scientific">Xylaria arbuscula</name>
    <dbReference type="NCBI Taxonomy" id="114810"/>
    <lineage>
        <taxon>Eukaryota</taxon>
        <taxon>Fungi</taxon>
        <taxon>Dikarya</taxon>
        <taxon>Ascomycota</taxon>
        <taxon>Pezizomycotina</taxon>
        <taxon>Sordariomycetes</taxon>
        <taxon>Xylariomycetidae</taxon>
        <taxon>Xylariales</taxon>
        <taxon>Xylariaceae</taxon>
        <taxon>Xylaria</taxon>
    </lineage>
</organism>
<feature type="transmembrane region" description="Helical" evidence="13">
    <location>
        <begin position="256"/>
        <end position="273"/>
    </location>
</feature>